<feature type="compositionally biased region" description="Polar residues" evidence="1">
    <location>
        <begin position="202"/>
        <end position="211"/>
    </location>
</feature>
<feature type="region of interest" description="Disordered" evidence="1">
    <location>
        <begin position="202"/>
        <end position="281"/>
    </location>
</feature>
<proteinExistence type="predicted"/>
<keyword evidence="3" id="KW-1185">Reference proteome</keyword>
<dbReference type="EMBL" id="HG994589">
    <property type="protein sequence ID" value="CAF2794631.1"/>
    <property type="molecule type" value="Genomic_DNA"/>
</dbReference>
<sequence>MTSMAFVGVDLIAQHVKRHSSLLILLIICIKRPTSRTQSGHIPVPYQIISSTQECNREKCPLLIKSCRHGGQCTAAVLHCEDMEDCRYCLVKMICYKNLSSEGSFLIEYEQLDVQSSNISINVQENTKEGTLVPSYGLDYSYDDGDDYSNMYDVLPPQWNGTNKKNTLGSRNAFLGNVSKKNELKSGDKALRTFNNITFYKQSNKAQTETQKPSKKSGEEVSKEAPFVTPNDLQTSFSVTHKIKNTTKATKNPISNIHSPSTFPDNSNDETPLTESYESHTNQNKATNYFSTRVYPYDGTTTKSDILKRINFNETSLKARHIRNENTTTLTNPFKNVSSSTDEDIKSLKNGDYLDYPIQNETECKMVGKQKCKSFEDLCVNSANPQRTKSNKGMCLVERKCSSKKCKCIMSLKCHQDMPISHQDNNVLKRVPFIENEHDLKENFKERPLILAELGKKLPCNNSLCEQIVSQKCEFPICEIKSKCSNKINCLCEVFRGCRSHHKLTFSKDDNQLKKKNRIVDLKDYGNCSMVKCMDHGCMDNSCNVTEIKCTKEKKCDCLLECKAPYSTLEDINDVLQKNNGEAQLFVNSSAIPCTGNFICNCKKGCDVRTISCSNGICLCDIKEGDCHEDTPQEVYTSDLVWKFSIQGLVAPELIGKMKCTSGLICTKMANIVCANGGKCIATPSCEDEGCFCTINIHCFLAKSSKTISDLKMKSMTIKDDDDKRRVFNYQILMLKDNLQTNGTVSCLESCMSSLKYCKMKKKVCHSHMNCFHDYCTCGIHIPFCSINKT</sequence>
<dbReference type="Proteomes" id="UP000675881">
    <property type="component" value="Chromosome 10"/>
</dbReference>
<dbReference type="AlphaFoldDB" id="A0A7R8CEE2"/>
<organism evidence="2 3">
    <name type="scientific">Lepeophtheirus salmonis</name>
    <name type="common">Salmon louse</name>
    <name type="synonym">Caligus salmonis</name>
    <dbReference type="NCBI Taxonomy" id="72036"/>
    <lineage>
        <taxon>Eukaryota</taxon>
        <taxon>Metazoa</taxon>
        <taxon>Ecdysozoa</taxon>
        <taxon>Arthropoda</taxon>
        <taxon>Crustacea</taxon>
        <taxon>Multicrustacea</taxon>
        <taxon>Hexanauplia</taxon>
        <taxon>Copepoda</taxon>
        <taxon>Siphonostomatoida</taxon>
        <taxon>Caligidae</taxon>
        <taxon>Lepeophtheirus</taxon>
    </lineage>
</organism>
<evidence type="ECO:0000313" key="3">
    <source>
        <dbReference type="Proteomes" id="UP000675881"/>
    </source>
</evidence>
<reference evidence="2" key="1">
    <citation type="submission" date="2021-02" db="EMBL/GenBank/DDBJ databases">
        <authorList>
            <person name="Bekaert M."/>
        </authorList>
    </citation>
    <scope>NUCLEOTIDE SEQUENCE</scope>
    <source>
        <strain evidence="2">IoA-00</strain>
    </source>
</reference>
<evidence type="ECO:0000313" key="2">
    <source>
        <dbReference type="EMBL" id="CAF2794631.1"/>
    </source>
</evidence>
<gene>
    <name evidence="2" type="ORF">LSAA_2595</name>
</gene>
<name>A0A7R8CEE2_LEPSM</name>
<accession>A0A7R8CEE2</accession>
<evidence type="ECO:0000256" key="1">
    <source>
        <dbReference type="SAM" id="MobiDB-lite"/>
    </source>
</evidence>
<feature type="compositionally biased region" description="Polar residues" evidence="1">
    <location>
        <begin position="246"/>
        <end position="281"/>
    </location>
</feature>
<protein>
    <submittedName>
        <fullName evidence="2">(salmon louse) hypothetical protein</fullName>
    </submittedName>
</protein>